<keyword evidence="2" id="KW-0238">DNA-binding</keyword>
<dbReference type="GO" id="GO:0003697">
    <property type="term" value="F:single-stranded DNA binding"/>
    <property type="evidence" value="ECO:0007669"/>
    <property type="project" value="InterPro"/>
</dbReference>
<organism evidence="4 5">
    <name type="scientific">Pseudoxanthomonas winnipegensis</name>
    <dbReference type="NCBI Taxonomy" id="2480810"/>
    <lineage>
        <taxon>Bacteria</taxon>
        <taxon>Pseudomonadati</taxon>
        <taxon>Pseudomonadota</taxon>
        <taxon>Gammaproteobacteria</taxon>
        <taxon>Lysobacterales</taxon>
        <taxon>Lysobacteraceae</taxon>
        <taxon>Pseudoxanthomonas</taxon>
    </lineage>
</organism>
<protein>
    <recommendedName>
        <fullName evidence="3">Single-stranded DNA-binding protein</fullName>
    </recommendedName>
</protein>
<dbReference type="Proteomes" id="UP000294164">
    <property type="component" value="Unassembled WGS sequence"/>
</dbReference>
<dbReference type="EMBL" id="SHMG01000001">
    <property type="protein sequence ID" value="TAA46283.1"/>
    <property type="molecule type" value="Genomic_DNA"/>
</dbReference>
<accession>A0A4Q8M760</accession>
<gene>
    <name evidence="4" type="ORF">EA655_00880</name>
</gene>
<reference evidence="4 5" key="1">
    <citation type="submission" date="2019-02" db="EMBL/GenBank/DDBJ databases">
        <title>WGS of Pseudoxanthomonas species novum from clinical isolates.</title>
        <authorList>
            <person name="Bernier A.-M."/>
            <person name="Bernard K."/>
            <person name="Vachon A."/>
        </authorList>
    </citation>
    <scope>NUCLEOTIDE SEQUENCE [LARGE SCALE GENOMIC DNA]</scope>
    <source>
        <strain evidence="4 5">NML130969</strain>
    </source>
</reference>
<evidence type="ECO:0000256" key="2">
    <source>
        <dbReference type="ARBA" id="ARBA00023125"/>
    </source>
</evidence>
<dbReference type="SUPFAM" id="SSF50249">
    <property type="entry name" value="Nucleic acid-binding proteins"/>
    <property type="match status" value="1"/>
</dbReference>
<comment type="caution">
    <text evidence="4">The sequence shown here is derived from an EMBL/GenBank/DDBJ whole genome shotgun (WGS) entry which is preliminary data.</text>
</comment>
<evidence type="ECO:0000256" key="3">
    <source>
        <dbReference type="ARBA" id="ARBA00030596"/>
    </source>
</evidence>
<dbReference type="InterPro" id="IPR012340">
    <property type="entry name" value="NA-bd_OB-fold"/>
</dbReference>
<dbReference type="AlphaFoldDB" id="A0A4Q8M760"/>
<dbReference type="InterPro" id="IPR003512">
    <property type="entry name" value="Phage_M13_G5P_DNA-bd"/>
</dbReference>
<dbReference type="Gene3D" id="2.40.50.140">
    <property type="entry name" value="Nucleic acid-binding proteins"/>
    <property type="match status" value="1"/>
</dbReference>
<name>A0A4Q8M760_9GAMM</name>
<evidence type="ECO:0000313" key="4">
    <source>
        <dbReference type="EMBL" id="TAA46283.1"/>
    </source>
</evidence>
<dbReference type="RefSeq" id="WP_130533097.1">
    <property type="nucleotide sequence ID" value="NZ_SHMG01000001.1"/>
</dbReference>
<dbReference type="OrthoDB" id="6106682at2"/>
<keyword evidence="1" id="KW-0235">DNA replication</keyword>
<sequence length="109" mass="12204">MSKIEIVSMEVRKFSGTSKQGKPFTLYQQEAYLHNGHAYPDRFEWSLGANADGSQRDPTYAPGFYVLAPGAIQVNREFGALEISRYDAKLLRLPESEQGQYAAANRKTA</sequence>
<dbReference type="Pfam" id="PF02303">
    <property type="entry name" value="Phage_DNA_bind"/>
    <property type="match status" value="1"/>
</dbReference>
<dbReference type="GO" id="GO:0006260">
    <property type="term" value="P:DNA replication"/>
    <property type="evidence" value="ECO:0007669"/>
    <property type="project" value="UniProtKB-KW"/>
</dbReference>
<proteinExistence type="predicted"/>
<evidence type="ECO:0000256" key="1">
    <source>
        <dbReference type="ARBA" id="ARBA00022705"/>
    </source>
</evidence>
<evidence type="ECO:0000313" key="5">
    <source>
        <dbReference type="Proteomes" id="UP000294164"/>
    </source>
</evidence>